<evidence type="ECO:0000259" key="2">
    <source>
        <dbReference type="Pfam" id="PF16169"/>
    </source>
</evidence>
<organism evidence="3 4">
    <name type="scientific">Sphaerisporangium aureirubrum</name>
    <dbReference type="NCBI Taxonomy" id="1544736"/>
    <lineage>
        <taxon>Bacteria</taxon>
        <taxon>Bacillati</taxon>
        <taxon>Actinomycetota</taxon>
        <taxon>Actinomycetes</taxon>
        <taxon>Streptosporangiales</taxon>
        <taxon>Streptosporangiaceae</taxon>
        <taxon>Sphaerisporangium</taxon>
    </lineage>
</organism>
<dbReference type="RefSeq" id="WP_380757660.1">
    <property type="nucleotide sequence ID" value="NZ_JBHSRF010000044.1"/>
</dbReference>
<dbReference type="EMBL" id="JBHSRF010000044">
    <property type="protein sequence ID" value="MFC6084517.1"/>
    <property type="molecule type" value="Genomic_DNA"/>
</dbReference>
<feature type="domain" description="DUF4872" evidence="2">
    <location>
        <begin position="208"/>
        <end position="349"/>
    </location>
</feature>
<dbReference type="Pfam" id="PF16169">
    <property type="entry name" value="DUF4872"/>
    <property type="match status" value="1"/>
</dbReference>
<accession>A0ABW1NPS6</accession>
<name>A0ABW1NPS6_9ACTN</name>
<gene>
    <name evidence="3" type="ORF">ACFP1K_25390</name>
</gene>
<dbReference type="Proteomes" id="UP001596137">
    <property type="component" value="Unassembled WGS sequence"/>
</dbReference>
<proteinExistence type="predicted"/>
<evidence type="ECO:0000313" key="3">
    <source>
        <dbReference type="EMBL" id="MFC6084517.1"/>
    </source>
</evidence>
<evidence type="ECO:0000259" key="1">
    <source>
        <dbReference type="Pfam" id="PF14399"/>
    </source>
</evidence>
<protein>
    <submittedName>
        <fullName evidence="3">DUF4872 domain-containing protein</fullName>
    </submittedName>
</protein>
<evidence type="ECO:0000313" key="4">
    <source>
        <dbReference type="Proteomes" id="UP001596137"/>
    </source>
</evidence>
<reference evidence="4" key="1">
    <citation type="journal article" date="2019" name="Int. J. Syst. Evol. Microbiol.">
        <title>The Global Catalogue of Microorganisms (GCM) 10K type strain sequencing project: providing services to taxonomists for standard genome sequencing and annotation.</title>
        <authorList>
            <consortium name="The Broad Institute Genomics Platform"/>
            <consortium name="The Broad Institute Genome Sequencing Center for Infectious Disease"/>
            <person name="Wu L."/>
            <person name="Ma J."/>
        </authorList>
    </citation>
    <scope>NUCLEOTIDE SEQUENCE [LARGE SCALE GENOMIC DNA]</scope>
    <source>
        <strain evidence="4">JCM 30346</strain>
    </source>
</reference>
<dbReference type="InterPro" id="IPR032369">
    <property type="entry name" value="DUF4872"/>
</dbReference>
<feature type="domain" description="Butirosin biosynthesis protein H N-terminal" evidence="1">
    <location>
        <begin position="55"/>
        <end position="169"/>
    </location>
</feature>
<dbReference type="InterPro" id="IPR026935">
    <property type="entry name" value="BtrH_N"/>
</dbReference>
<keyword evidence="4" id="KW-1185">Reference proteome</keyword>
<comment type="caution">
    <text evidence="3">The sequence shown here is derived from an EMBL/GenBank/DDBJ whole genome shotgun (WGS) entry which is preliminary data.</text>
</comment>
<sequence>MTERKHLKRLVRARMARTGESYSTALRHVAGAREPRPCPAALPGYTRFGGGVHHDSALLAHVLAQAGVVSPATGRPYTEAALAGLGGGIGFMYAVFEYRGHDPMTTLVTQAHPDPMIPKALARAGIPYEASRTSSAARAEATLRATLASGRAAVCRVNRYALPWRPGYPFPDPLEAGVAGIDGDTVLLDDQCAEPHELPIADLMTAWSALPKARHHMIHVTGPGADGDPRRAARDAVAETVAKMTGPVLGNSFDVNFGLSGMRKLRAQLADTKGRQGWSRRFANPRAFFTAMTRLHDCLEIEYGAPGAMRPLYADFLDEAAPLLDGPAASEAAALYREAGRIWSKIASDALPPEFAPYHELITESQELLLTEGARATPRLRELRDGSAALTKEYGDTDPLGPAGRADLLASLADQVAQAVHVEEEALRLLTEGRADV</sequence>
<dbReference type="Pfam" id="PF14399">
    <property type="entry name" value="BtrH_N"/>
    <property type="match status" value="1"/>
</dbReference>